<name>A0A3M7PP21_BRAPC</name>
<dbReference type="EMBL" id="REGN01009614">
    <property type="protein sequence ID" value="RNA00780.1"/>
    <property type="molecule type" value="Genomic_DNA"/>
</dbReference>
<organism evidence="1 2">
    <name type="scientific">Brachionus plicatilis</name>
    <name type="common">Marine rotifer</name>
    <name type="synonym">Brachionus muelleri</name>
    <dbReference type="NCBI Taxonomy" id="10195"/>
    <lineage>
        <taxon>Eukaryota</taxon>
        <taxon>Metazoa</taxon>
        <taxon>Spiralia</taxon>
        <taxon>Gnathifera</taxon>
        <taxon>Rotifera</taxon>
        <taxon>Eurotatoria</taxon>
        <taxon>Monogononta</taxon>
        <taxon>Pseudotrocha</taxon>
        <taxon>Ploima</taxon>
        <taxon>Brachionidae</taxon>
        <taxon>Brachionus</taxon>
    </lineage>
</organism>
<keyword evidence="2" id="KW-1185">Reference proteome</keyword>
<protein>
    <submittedName>
        <fullName evidence="1">Uncharacterized protein</fullName>
    </submittedName>
</protein>
<gene>
    <name evidence="1" type="ORF">BpHYR1_042992</name>
</gene>
<evidence type="ECO:0000313" key="1">
    <source>
        <dbReference type="EMBL" id="RNA00780.1"/>
    </source>
</evidence>
<dbReference type="Proteomes" id="UP000276133">
    <property type="component" value="Unassembled WGS sequence"/>
</dbReference>
<dbReference type="AlphaFoldDB" id="A0A3M7PP21"/>
<accession>A0A3M7PP21</accession>
<evidence type="ECO:0000313" key="2">
    <source>
        <dbReference type="Proteomes" id="UP000276133"/>
    </source>
</evidence>
<sequence length="66" mass="8133">MTRSFYFIIIGCPYLNRKQVQFQSCSRKYFYLIPEYVMKNFALMSLHFKKSPRCNFLFHSYLIFLI</sequence>
<reference evidence="1 2" key="1">
    <citation type="journal article" date="2018" name="Sci. Rep.">
        <title>Genomic signatures of local adaptation to the degree of environmental predictability in rotifers.</title>
        <authorList>
            <person name="Franch-Gras L."/>
            <person name="Hahn C."/>
            <person name="Garcia-Roger E.M."/>
            <person name="Carmona M.J."/>
            <person name="Serra M."/>
            <person name="Gomez A."/>
        </authorList>
    </citation>
    <scope>NUCLEOTIDE SEQUENCE [LARGE SCALE GENOMIC DNA]</scope>
    <source>
        <strain evidence="1">HYR1</strain>
    </source>
</reference>
<proteinExistence type="predicted"/>
<comment type="caution">
    <text evidence="1">The sequence shown here is derived from an EMBL/GenBank/DDBJ whole genome shotgun (WGS) entry which is preliminary data.</text>
</comment>